<dbReference type="Pfam" id="PF13385">
    <property type="entry name" value="Laminin_G_3"/>
    <property type="match status" value="1"/>
</dbReference>
<sequence>MKMKFLKYCVLAAVILASGNSCTKYYNPPQIFEDYEQESEKSVKRKVLVISIDGLVGEEMKKKTPAKIASLMKKGKYSFQALTDENTSDAATWTTMMTGYSSSKHHVLDENFLPTENPDDPHGELEFSPTLFARIESQQPELSTVAMVRHESLATILLMDADQTNNYKSDEAVKNAAVDLLKKSAPDLFVLQFTDVLEAGKNGGFLMSNSKYQTALEKVDVYVDEVVKAVESRENAEFENWLIIITSNHGGLENEYGGDSFQERNIFTLYYQKDLKGQEIVPEIISSPRFYGYNGQENGPKEGVRARNDVAENEQDYNPNPETGLTIEAKIKVNRNAKGNFSYVYPPFLSKTDGRTGSTPGWSFFRGGNNVHFWMGDGGKSIEISAGPASIDDQWAHISSTIQKVDGGVKATLYINGVKASEKTDGLNIANIKSNSPLTFGFQPYVFLGEFIDLQISDVHIWNTVLTEGEILANSRRVGIAPEHAKYKNLKGFWPLNDGKRVLQNKIEGMPNINLQGDFQYKVTNNNLPYVDPNAILMQNLDISSQSLYWLGITPMENWALEGKPFLTNFEIEFLK</sequence>
<accession>A0A8H9G0R6</accession>
<feature type="signal peptide" evidence="1">
    <location>
        <begin position="1"/>
        <end position="23"/>
    </location>
</feature>
<dbReference type="EMBL" id="BMKM01000001">
    <property type="protein sequence ID" value="GGE13334.1"/>
    <property type="molecule type" value="Genomic_DNA"/>
</dbReference>
<evidence type="ECO:0008006" key="4">
    <source>
        <dbReference type="Google" id="ProtNLM"/>
    </source>
</evidence>
<reference evidence="2" key="1">
    <citation type="journal article" date="2014" name="Int. J. Syst. Evol. Microbiol.">
        <title>Complete genome sequence of Corynebacterium casei LMG S-19264T (=DSM 44701T), isolated from a smear-ripened cheese.</title>
        <authorList>
            <consortium name="US DOE Joint Genome Institute (JGI-PGF)"/>
            <person name="Walter F."/>
            <person name="Albersmeier A."/>
            <person name="Kalinowski J."/>
            <person name="Ruckert C."/>
        </authorList>
    </citation>
    <scope>NUCLEOTIDE SEQUENCE</scope>
    <source>
        <strain evidence="2">CGMCC 1.15966</strain>
    </source>
</reference>
<proteinExistence type="predicted"/>
<dbReference type="GO" id="GO:0004553">
    <property type="term" value="F:hydrolase activity, hydrolyzing O-glycosyl compounds"/>
    <property type="evidence" value="ECO:0007669"/>
    <property type="project" value="UniProtKB-ARBA"/>
</dbReference>
<dbReference type="Proteomes" id="UP000614460">
    <property type="component" value="Unassembled WGS sequence"/>
</dbReference>
<organism evidence="2 3">
    <name type="scientific">Sphingobacterium cellulitidis</name>
    <dbReference type="NCBI Taxonomy" id="1768011"/>
    <lineage>
        <taxon>Bacteria</taxon>
        <taxon>Pseudomonadati</taxon>
        <taxon>Bacteroidota</taxon>
        <taxon>Sphingobacteriia</taxon>
        <taxon>Sphingobacteriales</taxon>
        <taxon>Sphingobacteriaceae</taxon>
        <taxon>Sphingobacterium</taxon>
    </lineage>
</organism>
<keyword evidence="1" id="KW-0732">Signal</keyword>
<dbReference type="GO" id="GO:0005975">
    <property type="term" value="P:carbohydrate metabolic process"/>
    <property type="evidence" value="ECO:0007669"/>
    <property type="project" value="UniProtKB-ARBA"/>
</dbReference>
<reference evidence="2" key="2">
    <citation type="submission" date="2020-09" db="EMBL/GenBank/DDBJ databases">
        <authorList>
            <person name="Sun Q."/>
            <person name="Zhou Y."/>
        </authorList>
    </citation>
    <scope>NUCLEOTIDE SEQUENCE</scope>
    <source>
        <strain evidence="2">CGMCC 1.15966</strain>
    </source>
</reference>
<dbReference type="Pfam" id="PF01663">
    <property type="entry name" value="Phosphodiest"/>
    <property type="match status" value="1"/>
</dbReference>
<evidence type="ECO:0000256" key="1">
    <source>
        <dbReference type="SAM" id="SignalP"/>
    </source>
</evidence>
<dbReference type="AlphaFoldDB" id="A0A8H9G0R6"/>
<dbReference type="Gene3D" id="3.40.720.10">
    <property type="entry name" value="Alkaline Phosphatase, subunit A"/>
    <property type="match status" value="1"/>
</dbReference>
<dbReference type="RefSeq" id="WP_094258719.1">
    <property type="nucleotide sequence ID" value="NZ_BMKM01000001.1"/>
</dbReference>
<evidence type="ECO:0000313" key="3">
    <source>
        <dbReference type="Proteomes" id="UP000614460"/>
    </source>
</evidence>
<dbReference type="SUPFAM" id="SSF49899">
    <property type="entry name" value="Concanavalin A-like lectins/glucanases"/>
    <property type="match status" value="1"/>
</dbReference>
<keyword evidence="3" id="KW-1185">Reference proteome</keyword>
<dbReference type="Gene3D" id="2.60.120.200">
    <property type="match status" value="1"/>
</dbReference>
<evidence type="ECO:0000313" key="2">
    <source>
        <dbReference type="EMBL" id="GGE13334.1"/>
    </source>
</evidence>
<dbReference type="InterPro" id="IPR013320">
    <property type="entry name" value="ConA-like_dom_sf"/>
</dbReference>
<gene>
    <name evidence="2" type="ORF">GCM10011516_08960</name>
</gene>
<dbReference type="InterPro" id="IPR002591">
    <property type="entry name" value="Phosphodiest/P_Trfase"/>
</dbReference>
<feature type="chain" id="PRO_5034826134" description="Type I phosphodiesterase/nucleotide pyrophosphatase" evidence="1">
    <location>
        <begin position="24"/>
        <end position="576"/>
    </location>
</feature>
<dbReference type="InterPro" id="IPR017850">
    <property type="entry name" value="Alkaline_phosphatase_core_sf"/>
</dbReference>
<protein>
    <recommendedName>
        <fullName evidence="4">Type I phosphodiesterase/nucleotide pyrophosphatase</fullName>
    </recommendedName>
</protein>
<dbReference type="SUPFAM" id="SSF53649">
    <property type="entry name" value="Alkaline phosphatase-like"/>
    <property type="match status" value="1"/>
</dbReference>
<comment type="caution">
    <text evidence="2">The sequence shown here is derived from an EMBL/GenBank/DDBJ whole genome shotgun (WGS) entry which is preliminary data.</text>
</comment>
<name>A0A8H9G0R6_9SPHI</name>